<dbReference type="EMBL" id="NEDP02002316">
    <property type="protein sequence ID" value="OWF51144.1"/>
    <property type="molecule type" value="Genomic_DNA"/>
</dbReference>
<proteinExistence type="predicted"/>
<evidence type="ECO:0000256" key="2">
    <source>
        <dbReference type="ARBA" id="ARBA00022737"/>
    </source>
</evidence>
<evidence type="ECO:0000256" key="3">
    <source>
        <dbReference type="SAM" id="SignalP"/>
    </source>
</evidence>
<keyword evidence="5" id="KW-1185">Reference proteome</keyword>
<dbReference type="PANTHER" id="PTHR45712:SF22">
    <property type="entry name" value="INSULIN-LIKE GROWTH FACTOR-BINDING PROTEIN COMPLEX ACID LABILE SUBUNIT"/>
    <property type="match status" value="1"/>
</dbReference>
<dbReference type="OrthoDB" id="6069546at2759"/>
<dbReference type="InterPro" id="IPR003591">
    <property type="entry name" value="Leu-rich_rpt_typical-subtyp"/>
</dbReference>
<dbReference type="SUPFAM" id="SSF52058">
    <property type="entry name" value="L domain-like"/>
    <property type="match status" value="1"/>
</dbReference>
<dbReference type="SMART" id="SM00369">
    <property type="entry name" value="LRR_TYP"/>
    <property type="match status" value="3"/>
</dbReference>
<evidence type="ECO:0000313" key="4">
    <source>
        <dbReference type="EMBL" id="OWF51144.1"/>
    </source>
</evidence>
<organism evidence="4 5">
    <name type="scientific">Mizuhopecten yessoensis</name>
    <name type="common">Japanese scallop</name>
    <name type="synonym">Patinopecten yessoensis</name>
    <dbReference type="NCBI Taxonomy" id="6573"/>
    <lineage>
        <taxon>Eukaryota</taxon>
        <taxon>Metazoa</taxon>
        <taxon>Spiralia</taxon>
        <taxon>Lophotrochozoa</taxon>
        <taxon>Mollusca</taxon>
        <taxon>Bivalvia</taxon>
        <taxon>Autobranchia</taxon>
        <taxon>Pteriomorphia</taxon>
        <taxon>Pectinida</taxon>
        <taxon>Pectinoidea</taxon>
        <taxon>Pectinidae</taxon>
        <taxon>Mizuhopecten</taxon>
    </lineage>
</organism>
<evidence type="ECO:0000256" key="1">
    <source>
        <dbReference type="ARBA" id="ARBA00022614"/>
    </source>
</evidence>
<gene>
    <name evidence="4" type="ORF">KP79_PYT12343</name>
</gene>
<keyword evidence="3" id="KW-0732">Signal</keyword>
<evidence type="ECO:0000313" key="5">
    <source>
        <dbReference type="Proteomes" id="UP000242188"/>
    </source>
</evidence>
<comment type="caution">
    <text evidence="4">The sequence shown here is derived from an EMBL/GenBank/DDBJ whole genome shotgun (WGS) entry which is preliminary data.</text>
</comment>
<dbReference type="AlphaFoldDB" id="A0A210QQZ8"/>
<dbReference type="InterPro" id="IPR032675">
    <property type="entry name" value="LRR_dom_sf"/>
</dbReference>
<keyword evidence="1" id="KW-0433">Leucine-rich repeat</keyword>
<dbReference type="STRING" id="6573.A0A210QQZ8"/>
<feature type="signal peptide" evidence="3">
    <location>
        <begin position="1"/>
        <end position="25"/>
    </location>
</feature>
<dbReference type="InterPro" id="IPR001611">
    <property type="entry name" value="Leu-rich_rpt"/>
</dbReference>
<dbReference type="Proteomes" id="UP000242188">
    <property type="component" value="Unassembled WGS sequence"/>
</dbReference>
<dbReference type="Gene3D" id="3.80.10.10">
    <property type="entry name" value="Ribonuclease Inhibitor"/>
    <property type="match status" value="2"/>
</dbReference>
<dbReference type="Pfam" id="PF13855">
    <property type="entry name" value="LRR_8"/>
    <property type="match status" value="2"/>
</dbReference>
<accession>A0A210QQZ8</accession>
<dbReference type="PANTHER" id="PTHR45712">
    <property type="entry name" value="AGAP008170-PA"/>
    <property type="match status" value="1"/>
</dbReference>
<reference evidence="4 5" key="1">
    <citation type="journal article" date="2017" name="Nat. Ecol. Evol.">
        <title>Scallop genome provides insights into evolution of bilaterian karyotype and development.</title>
        <authorList>
            <person name="Wang S."/>
            <person name="Zhang J."/>
            <person name="Jiao W."/>
            <person name="Li J."/>
            <person name="Xun X."/>
            <person name="Sun Y."/>
            <person name="Guo X."/>
            <person name="Huan P."/>
            <person name="Dong B."/>
            <person name="Zhang L."/>
            <person name="Hu X."/>
            <person name="Sun X."/>
            <person name="Wang J."/>
            <person name="Zhao C."/>
            <person name="Wang Y."/>
            <person name="Wang D."/>
            <person name="Huang X."/>
            <person name="Wang R."/>
            <person name="Lv J."/>
            <person name="Li Y."/>
            <person name="Zhang Z."/>
            <person name="Liu B."/>
            <person name="Lu W."/>
            <person name="Hui Y."/>
            <person name="Liang J."/>
            <person name="Zhou Z."/>
            <person name="Hou R."/>
            <person name="Li X."/>
            <person name="Liu Y."/>
            <person name="Li H."/>
            <person name="Ning X."/>
            <person name="Lin Y."/>
            <person name="Zhao L."/>
            <person name="Xing Q."/>
            <person name="Dou J."/>
            <person name="Li Y."/>
            <person name="Mao J."/>
            <person name="Guo H."/>
            <person name="Dou H."/>
            <person name="Li T."/>
            <person name="Mu C."/>
            <person name="Jiang W."/>
            <person name="Fu Q."/>
            <person name="Fu X."/>
            <person name="Miao Y."/>
            <person name="Liu J."/>
            <person name="Yu Q."/>
            <person name="Li R."/>
            <person name="Liao H."/>
            <person name="Li X."/>
            <person name="Kong Y."/>
            <person name="Jiang Z."/>
            <person name="Chourrout D."/>
            <person name="Li R."/>
            <person name="Bao Z."/>
        </authorList>
    </citation>
    <scope>NUCLEOTIDE SEQUENCE [LARGE SCALE GENOMIC DNA]</scope>
    <source>
        <strain evidence="4 5">PY_sf001</strain>
    </source>
</reference>
<keyword evidence="2" id="KW-0677">Repeat</keyword>
<feature type="chain" id="PRO_5013324255" evidence="3">
    <location>
        <begin position="26"/>
        <end position="336"/>
    </location>
</feature>
<protein>
    <submittedName>
        <fullName evidence="4">Platelet glycoprotein V</fullName>
    </submittedName>
</protein>
<name>A0A210QQZ8_MIZYE</name>
<dbReference type="InterPro" id="IPR050333">
    <property type="entry name" value="SLRP"/>
</dbReference>
<sequence>MTNKKIWATTLALLLSALICDSKTGVPCPPKCKCRFRQKSAKCGGLQTIPKLPHYVKHVLFAGTNFTTVSDVLLFNLSQNTIASLDFVDTNTVNVEPDAFSAFLNLTHLSFDSNRKLNPDVVPAFLNQTLNLHEINLESNGWNSIPVFMFAGLQDSLLKKISLKNNNIKYVSASFFSDVHSLEQLDLSRNDLTEFNTTGFESTNILTVNIGFNHLLHIPSFCGPLGTKTGNYTTLDLTSNPVYSLNQSSFSCLRNLRTLKLDEISVRELKNNTFADLPRLRSLKMNSNSVHINRIELSAFNSSSLQRLSFGANRFRFDRQNNSNLRMFSFSAELVP</sequence>